<accession>A0A068R786</accession>
<name>A0A068R786_9GAMM</name>
<organism evidence="1 2">
    <name type="scientific">Xenorhabdus poinarii G6</name>
    <dbReference type="NCBI Taxonomy" id="1354304"/>
    <lineage>
        <taxon>Bacteria</taxon>
        <taxon>Pseudomonadati</taxon>
        <taxon>Pseudomonadota</taxon>
        <taxon>Gammaproteobacteria</taxon>
        <taxon>Enterobacterales</taxon>
        <taxon>Morganellaceae</taxon>
        <taxon>Xenorhabdus</taxon>
    </lineage>
</organism>
<protein>
    <submittedName>
        <fullName evidence="1">Uncharacterized protein</fullName>
    </submittedName>
</protein>
<sequence>MNSKSRKDPRDLPAFSFLRAAQSLPLAAFIVPNQLPHPQLNLTELRPLTLVLLFEAVGLGTRGDQYQTARHNFYRERAANLKAGGFKPSSR</sequence>
<keyword evidence="2" id="KW-1185">Reference proteome</keyword>
<evidence type="ECO:0000313" key="2">
    <source>
        <dbReference type="Proteomes" id="UP000032735"/>
    </source>
</evidence>
<reference evidence="1 2" key="1">
    <citation type="submission" date="2013-07" db="EMBL/GenBank/DDBJ databases">
        <authorList>
            <person name="Genoscope - CEA"/>
        </authorList>
    </citation>
    <scope>NUCLEOTIDE SEQUENCE [LARGE SCALE GENOMIC DNA]</scope>
    <source>
        <strain evidence="1 2">G6</strain>
    </source>
</reference>
<dbReference type="EMBL" id="FO704551">
    <property type="protein sequence ID" value="CDG22869.1"/>
    <property type="molecule type" value="Genomic_DNA"/>
</dbReference>
<dbReference type="STRING" id="1354304.XPG1_3233"/>
<dbReference type="Proteomes" id="UP000032735">
    <property type="component" value="Chromosome"/>
</dbReference>
<dbReference type="KEGG" id="xpo:XPG1_3233"/>
<proteinExistence type="predicted"/>
<dbReference type="HOGENOM" id="CLU_2557537_0_0_6"/>
<gene>
    <name evidence="1" type="ORF">XPG1_3233</name>
</gene>
<dbReference type="AlphaFoldDB" id="A0A068R786"/>
<evidence type="ECO:0000313" key="1">
    <source>
        <dbReference type="EMBL" id="CDG22869.1"/>
    </source>
</evidence>